<name>A0A3E5GWK8_9FIRM</name>
<reference evidence="1 2" key="1">
    <citation type="submission" date="2018-08" db="EMBL/GenBank/DDBJ databases">
        <title>A genome reference for cultivated species of the human gut microbiota.</title>
        <authorList>
            <person name="Zou Y."/>
            <person name="Xue W."/>
            <person name="Luo G."/>
        </authorList>
    </citation>
    <scope>NUCLEOTIDE SEQUENCE [LARGE SCALE GENOMIC DNA]</scope>
    <source>
        <strain evidence="1 2">OM02-12</strain>
    </source>
</reference>
<proteinExistence type="predicted"/>
<comment type="caution">
    <text evidence="1">The sequence shown here is derived from an EMBL/GenBank/DDBJ whole genome shotgun (WGS) entry which is preliminary data.</text>
</comment>
<dbReference type="Proteomes" id="UP000261055">
    <property type="component" value="Unassembled WGS sequence"/>
</dbReference>
<dbReference type="AlphaFoldDB" id="A0A3E5GWK8"/>
<accession>A0A3E5GWK8</accession>
<dbReference type="RefSeq" id="WP_117612663.1">
    <property type="nucleotide sequence ID" value="NZ_QSVQ01000001.1"/>
</dbReference>
<gene>
    <name evidence="1" type="ORF">DXB12_00555</name>
</gene>
<keyword evidence="2" id="KW-1185">Reference proteome</keyword>
<sequence length="341" mass="40282">MLNEVLEFEAYVKDSESADPRIQPKMLTENYESDDLNGIGGILVILARGFIFGFETEQKIYNEDGLVNENILNDTKYILLQWCGFNLNASESKEKAINDDLENHRQCILEWQETYPEANGWLKKYWLYHCPENKKEQWEKVESKLNDKLCGENEEYSQNRITLVSAIAIALAHGPLRKRYMILRKDTSKKPEKGSTKRFAYLYSRVKPHKDGSGKTVHEQTREKILKNIAAYLISKEYHPKNQKFIRLDRGRLMGWYGIDDYRYAREAWYRPRVIWEEKQIMEAHSGDRGWSFIKLSINQEFLEHFEFQLISEEQIADIDKSRYWILEDTGHGTKSLKCLE</sequence>
<organism evidence="1 2">
    <name type="scientific">Dorea formicigenerans</name>
    <dbReference type="NCBI Taxonomy" id="39486"/>
    <lineage>
        <taxon>Bacteria</taxon>
        <taxon>Bacillati</taxon>
        <taxon>Bacillota</taxon>
        <taxon>Clostridia</taxon>
        <taxon>Lachnospirales</taxon>
        <taxon>Lachnospiraceae</taxon>
        <taxon>Dorea</taxon>
    </lineage>
</organism>
<evidence type="ECO:0000313" key="1">
    <source>
        <dbReference type="EMBL" id="RGO54821.1"/>
    </source>
</evidence>
<protein>
    <submittedName>
        <fullName evidence="1">Uncharacterized protein</fullName>
    </submittedName>
</protein>
<evidence type="ECO:0000313" key="2">
    <source>
        <dbReference type="Proteomes" id="UP000261055"/>
    </source>
</evidence>
<dbReference type="EMBL" id="QSVQ01000001">
    <property type="protein sequence ID" value="RGO54821.1"/>
    <property type="molecule type" value="Genomic_DNA"/>
</dbReference>